<organism evidence="1 2">
    <name type="scientific">Durusdinium trenchii</name>
    <dbReference type="NCBI Taxonomy" id="1381693"/>
    <lineage>
        <taxon>Eukaryota</taxon>
        <taxon>Sar</taxon>
        <taxon>Alveolata</taxon>
        <taxon>Dinophyceae</taxon>
        <taxon>Suessiales</taxon>
        <taxon>Symbiodiniaceae</taxon>
        <taxon>Durusdinium</taxon>
    </lineage>
</organism>
<dbReference type="EMBL" id="CAXAMN010001025">
    <property type="protein sequence ID" value="CAK8991962.1"/>
    <property type="molecule type" value="Genomic_DNA"/>
</dbReference>
<dbReference type="GO" id="GO:0016301">
    <property type="term" value="F:kinase activity"/>
    <property type="evidence" value="ECO:0007669"/>
    <property type="project" value="UniProtKB-KW"/>
</dbReference>
<dbReference type="InterPro" id="IPR036404">
    <property type="entry name" value="Jacalin-like_lectin_dom_sf"/>
</dbReference>
<evidence type="ECO:0008006" key="3">
    <source>
        <dbReference type="Google" id="ProtNLM"/>
    </source>
</evidence>
<sequence>MAPIGSQISGLQFEGSHLTGIYLERVPIDGSPMAVSAILGHVGSAVDKLVLRLRDGSTRRYGFEGGYVQGPYDLEDDEYILFVEQDRRDSFLGNSVAFITSKGRIFDFRGMQASRSIRFVAPPDRQICGLGFTGSRLSLVSTCHVQKPDANELEDHALD</sequence>
<accession>A0ABP0HP23</accession>
<proteinExistence type="predicted"/>
<reference evidence="1 2" key="1">
    <citation type="submission" date="2024-02" db="EMBL/GenBank/DDBJ databases">
        <authorList>
            <person name="Chen Y."/>
            <person name="Shah S."/>
            <person name="Dougan E. K."/>
            <person name="Thang M."/>
            <person name="Chan C."/>
        </authorList>
    </citation>
    <scope>NUCLEOTIDE SEQUENCE [LARGE SCALE GENOMIC DNA]</scope>
</reference>
<dbReference type="Proteomes" id="UP001642484">
    <property type="component" value="Unassembled WGS sequence"/>
</dbReference>
<name>A0ABP0HP23_9DINO</name>
<evidence type="ECO:0000313" key="1">
    <source>
        <dbReference type="EMBL" id="CAK8991962.1"/>
    </source>
</evidence>
<keyword evidence="2" id="KW-1185">Reference proteome</keyword>
<comment type="caution">
    <text evidence="1">The sequence shown here is derived from an EMBL/GenBank/DDBJ whole genome shotgun (WGS) entry which is preliminary data.</text>
</comment>
<dbReference type="SUPFAM" id="SSF51101">
    <property type="entry name" value="Mannose-binding lectins"/>
    <property type="match status" value="1"/>
</dbReference>
<evidence type="ECO:0000313" key="2">
    <source>
        <dbReference type="Proteomes" id="UP001642484"/>
    </source>
</evidence>
<protein>
    <recommendedName>
        <fullName evidence="3">Jacalin-type lectin domain-containing protein</fullName>
    </recommendedName>
</protein>
<gene>
    <name evidence="1" type="ORF">CCMP2556_LOCUS2669</name>
</gene>